<keyword evidence="7 10" id="KW-0496">Mitochondrion</keyword>
<evidence type="ECO:0000256" key="11">
    <source>
        <dbReference type="PROSITE-ProRule" id="PRU00282"/>
    </source>
</evidence>
<comment type="similarity">
    <text evidence="10">Belongs to the mitochondrial carrier (TC 2.A.29) family. SLC25A38 subfamily.</text>
</comment>
<evidence type="ECO:0000256" key="7">
    <source>
        <dbReference type="ARBA" id="ARBA00023128"/>
    </source>
</evidence>
<keyword evidence="2 10" id="KW-0813">Transport</keyword>
<dbReference type="GO" id="GO:0015187">
    <property type="term" value="F:glycine transmembrane transporter activity"/>
    <property type="evidence" value="ECO:0007669"/>
    <property type="project" value="UniProtKB-UniRule"/>
</dbReference>
<dbReference type="PRINTS" id="PR00926">
    <property type="entry name" value="MITOCARRIER"/>
</dbReference>
<dbReference type="InterPro" id="IPR002067">
    <property type="entry name" value="MCP"/>
</dbReference>
<dbReference type="GeneID" id="37015930"/>
<evidence type="ECO:0000256" key="10">
    <source>
        <dbReference type="HAMAP-Rule" id="MF_03064"/>
    </source>
</evidence>
<dbReference type="AlphaFoldDB" id="A0A316U9W7"/>
<evidence type="ECO:0000256" key="1">
    <source>
        <dbReference type="ARBA" id="ARBA00004225"/>
    </source>
</evidence>
<evidence type="ECO:0000313" key="14">
    <source>
        <dbReference type="Proteomes" id="UP000245942"/>
    </source>
</evidence>
<feature type="repeat" description="Solcar" evidence="11">
    <location>
        <begin position="138"/>
        <end position="225"/>
    </location>
</feature>
<dbReference type="Proteomes" id="UP000245942">
    <property type="component" value="Unassembled WGS sequence"/>
</dbReference>
<dbReference type="SUPFAM" id="SSF103506">
    <property type="entry name" value="Mitochondrial carrier"/>
    <property type="match status" value="1"/>
</dbReference>
<dbReference type="PANTHER" id="PTHR46181">
    <property type="entry name" value="MITOCHONDRIAL GLYCINE TRANSPORTER"/>
    <property type="match status" value="1"/>
</dbReference>
<keyword evidence="8 10" id="KW-0472">Membrane</keyword>
<proteinExistence type="inferred from homology"/>
<protein>
    <recommendedName>
        <fullName evidence="10">Mitochondrial glycine transporter</fullName>
    </recommendedName>
    <alternativeName>
        <fullName evidence="10">Solute carrier family 25 member 38 homolog</fullName>
    </alternativeName>
</protein>
<dbReference type="HAMAP" id="MF_03064">
    <property type="entry name" value="SLC25A38"/>
    <property type="match status" value="1"/>
</dbReference>
<organism evidence="13 14">
    <name type="scientific">Pseudomicrostroma glucosiphilum</name>
    <dbReference type="NCBI Taxonomy" id="1684307"/>
    <lineage>
        <taxon>Eukaryota</taxon>
        <taxon>Fungi</taxon>
        <taxon>Dikarya</taxon>
        <taxon>Basidiomycota</taxon>
        <taxon>Ustilaginomycotina</taxon>
        <taxon>Exobasidiomycetes</taxon>
        <taxon>Microstromatales</taxon>
        <taxon>Microstromatales incertae sedis</taxon>
        <taxon>Pseudomicrostroma</taxon>
    </lineage>
</organism>
<dbReference type="InterPro" id="IPR023395">
    <property type="entry name" value="MCP_dom_sf"/>
</dbReference>
<dbReference type="PANTHER" id="PTHR46181:SF3">
    <property type="entry name" value="MITOCHONDRIAL GLYCINE TRANSPORTER"/>
    <property type="match status" value="1"/>
</dbReference>
<sequence length="367" mass="39006">MTSTAAPAASSSESPSAPTPPPSATLLSGALSGLASCVLLQPLDLLKTRLQQANTPSARIGGKTKRLLRTVDDVVKKDGVVGLWRGTLPTVLRNVPGVALYFYSVTEARRALSLKPIPYLSSPSSSSGSNPSRTLATPTLAGNLLSGATSRVFVGFLLCPITVIKTRFESSNFTAAQNATLLVSLRSIWAEAGVKGLFRGFWATALRDAPYAGLYLGFYEEGKTLLRRIDGLGGGEGEEWKARMGSGLIAGTLATLLTHPFDIIKTRLQSSPHPLPLPTPSTLLSNSSTLLSPSPQARVSILSTLRSILSEGGSSSLFLDGLGLRCARKAASSAIGWGIFEAGRDLWVQRELGRRERETERGTRMER</sequence>
<comment type="subcellular location">
    <subcellularLocation>
        <location evidence="10">Mitochondrion inner membrane</location>
        <topology evidence="10">Multi-pass membrane protein</topology>
    </subcellularLocation>
    <subcellularLocation>
        <location evidence="1">Mitochondrion membrane</location>
        <topology evidence="1">Multi-pass membrane protein</topology>
    </subcellularLocation>
</comment>
<dbReference type="InterPro" id="IPR018108">
    <property type="entry name" value="MCP_transmembrane"/>
</dbReference>
<accession>A0A316U9W7</accession>
<feature type="compositionally biased region" description="Low complexity" evidence="12">
    <location>
        <begin position="1"/>
        <end position="16"/>
    </location>
</feature>
<dbReference type="GO" id="GO:1904983">
    <property type="term" value="P:glycine import into mitochondrion"/>
    <property type="evidence" value="ECO:0007669"/>
    <property type="project" value="UniProtKB-UniRule"/>
</dbReference>
<comment type="catalytic activity">
    <reaction evidence="9 10">
        <text>glycine(in) = glycine(out)</text>
        <dbReference type="Rhea" id="RHEA:70715"/>
        <dbReference type="ChEBI" id="CHEBI:57305"/>
    </reaction>
</comment>
<comment type="function">
    <text evidence="10">Mitochondrial glycine transporter that imports glycine into the mitochondrial matrix. Plays an important role in providing glycine for the first enzymatic step in heme biosynthesis, the condensation of glycine with succinyl-CoA to produce 5-aminolevulinate (ALA) in the miochondrial matrix.</text>
</comment>
<dbReference type="EMBL" id="KZ819324">
    <property type="protein sequence ID" value="PWN22047.1"/>
    <property type="molecule type" value="Genomic_DNA"/>
</dbReference>
<evidence type="ECO:0000256" key="3">
    <source>
        <dbReference type="ARBA" id="ARBA00022692"/>
    </source>
</evidence>
<gene>
    <name evidence="13" type="ORF">BCV69DRAFT_298241</name>
</gene>
<dbReference type="PROSITE" id="PS50920">
    <property type="entry name" value="SOLCAR"/>
    <property type="match status" value="3"/>
</dbReference>
<dbReference type="OrthoDB" id="1924968at2759"/>
<evidence type="ECO:0000256" key="5">
    <source>
        <dbReference type="ARBA" id="ARBA00022792"/>
    </source>
</evidence>
<keyword evidence="3 10" id="KW-0812">Transmembrane</keyword>
<reference evidence="13 14" key="1">
    <citation type="journal article" date="2018" name="Mol. Biol. Evol.">
        <title>Broad Genomic Sampling Reveals a Smut Pathogenic Ancestry of the Fungal Clade Ustilaginomycotina.</title>
        <authorList>
            <person name="Kijpornyongpan T."/>
            <person name="Mondo S.J."/>
            <person name="Barry K."/>
            <person name="Sandor L."/>
            <person name="Lee J."/>
            <person name="Lipzen A."/>
            <person name="Pangilinan J."/>
            <person name="LaButti K."/>
            <person name="Hainaut M."/>
            <person name="Henrissat B."/>
            <person name="Grigoriev I.V."/>
            <person name="Spatafora J.W."/>
            <person name="Aime M.C."/>
        </authorList>
    </citation>
    <scope>NUCLEOTIDE SEQUENCE [LARGE SCALE GENOMIC DNA]</scope>
    <source>
        <strain evidence="13 14">MCA 4718</strain>
    </source>
</reference>
<evidence type="ECO:0000256" key="8">
    <source>
        <dbReference type="ARBA" id="ARBA00023136"/>
    </source>
</evidence>
<evidence type="ECO:0000313" key="13">
    <source>
        <dbReference type="EMBL" id="PWN22047.1"/>
    </source>
</evidence>
<evidence type="ECO:0000256" key="2">
    <source>
        <dbReference type="ARBA" id="ARBA00022448"/>
    </source>
</evidence>
<dbReference type="RefSeq" id="XP_025349207.1">
    <property type="nucleotide sequence ID" value="XM_025494196.1"/>
</dbReference>
<evidence type="ECO:0000256" key="4">
    <source>
        <dbReference type="ARBA" id="ARBA00022737"/>
    </source>
</evidence>
<dbReference type="Pfam" id="PF00153">
    <property type="entry name" value="Mito_carr"/>
    <property type="match status" value="3"/>
</dbReference>
<dbReference type="InterPro" id="IPR030847">
    <property type="entry name" value="Hem25/SLC25A38"/>
</dbReference>
<feature type="repeat" description="Solcar" evidence="11">
    <location>
        <begin position="238"/>
        <end position="346"/>
    </location>
</feature>
<evidence type="ECO:0000256" key="12">
    <source>
        <dbReference type="SAM" id="MobiDB-lite"/>
    </source>
</evidence>
<evidence type="ECO:0000256" key="9">
    <source>
        <dbReference type="ARBA" id="ARBA00034060"/>
    </source>
</evidence>
<keyword evidence="14" id="KW-1185">Reference proteome</keyword>
<feature type="region of interest" description="Disordered" evidence="12">
    <location>
        <begin position="1"/>
        <end position="23"/>
    </location>
</feature>
<keyword evidence="6 10" id="KW-1133">Transmembrane helix</keyword>
<dbReference type="STRING" id="1684307.A0A316U9W7"/>
<evidence type="ECO:0000256" key="6">
    <source>
        <dbReference type="ARBA" id="ARBA00022989"/>
    </source>
</evidence>
<name>A0A316U9W7_9BASI</name>
<dbReference type="GO" id="GO:0005743">
    <property type="term" value="C:mitochondrial inner membrane"/>
    <property type="evidence" value="ECO:0007669"/>
    <property type="project" value="UniProtKB-SubCell"/>
</dbReference>
<keyword evidence="4 10" id="KW-0677">Repeat</keyword>
<keyword evidence="5 10" id="KW-0999">Mitochondrion inner membrane</keyword>
<feature type="repeat" description="Solcar" evidence="11">
    <location>
        <begin position="20"/>
        <end position="111"/>
    </location>
</feature>
<dbReference type="Gene3D" id="1.50.40.10">
    <property type="entry name" value="Mitochondrial carrier domain"/>
    <property type="match status" value="1"/>
</dbReference>